<accession>A0A918GCE0</accession>
<reference evidence="2" key="2">
    <citation type="submission" date="2020-09" db="EMBL/GenBank/DDBJ databases">
        <authorList>
            <person name="Sun Q."/>
            <person name="Ohkuma M."/>
        </authorList>
    </citation>
    <scope>NUCLEOTIDE SEQUENCE</scope>
    <source>
        <strain evidence="2">JCM 4234</strain>
    </source>
</reference>
<sequence>MRPLDRDRQGVGDEGGSPFSKGLQGYGVYRPKPFVPLIEVSSIGVAEFRAQVGVLRVREGGHADSPWTGAAGGAGPATRRLDG</sequence>
<keyword evidence="3" id="KW-1185">Reference proteome</keyword>
<proteinExistence type="predicted"/>
<organism evidence="2 3">
    <name type="scientific">Streptomyces griseoviridis</name>
    <dbReference type="NCBI Taxonomy" id="45398"/>
    <lineage>
        <taxon>Bacteria</taxon>
        <taxon>Bacillati</taxon>
        <taxon>Actinomycetota</taxon>
        <taxon>Actinomycetes</taxon>
        <taxon>Kitasatosporales</taxon>
        <taxon>Streptomycetaceae</taxon>
        <taxon>Streptomyces</taxon>
    </lineage>
</organism>
<evidence type="ECO:0000313" key="2">
    <source>
        <dbReference type="EMBL" id="GGS29740.1"/>
    </source>
</evidence>
<dbReference type="AlphaFoldDB" id="A0A918GCE0"/>
<feature type="region of interest" description="Disordered" evidence="1">
    <location>
        <begin position="60"/>
        <end position="83"/>
    </location>
</feature>
<reference evidence="2" key="1">
    <citation type="journal article" date="2014" name="Int. J. Syst. Evol. Microbiol.">
        <title>Complete genome sequence of Corynebacterium casei LMG S-19264T (=DSM 44701T), isolated from a smear-ripened cheese.</title>
        <authorList>
            <consortium name="US DOE Joint Genome Institute (JGI-PGF)"/>
            <person name="Walter F."/>
            <person name="Albersmeier A."/>
            <person name="Kalinowski J."/>
            <person name="Ruckert C."/>
        </authorList>
    </citation>
    <scope>NUCLEOTIDE SEQUENCE</scope>
    <source>
        <strain evidence="2">JCM 4234</strain>
    </source>
</reference>
<protein>
    <submittedName>
        <fullName evidence="2">Uncharacterized protein</fullName>
    </submittedName>
</protein>
<dbReference type="EMBL" id="BMSL01000003">
    <property type="protein sequence ID" value="GGS29740.1"/>
    <property type="molecule type" value="Genomic_DNA"/>
</dbReference>
<gene>
    <name evidence="2" type="ORF">GCM10010238_18330</name>
</gene>
<evidence type="ECO:0000313" key="3">
    <source>
        <dbReference type="Proteomes" id="UP000653493"/>
    </source>
</evidence>
<feature type="region of interest" description="Disordered" evidence="1">
    <location>
        <begin position="1"/>
        <end position="27"/>
    </location>
</feature>
<comment type="caution">
    <text evidence="2">The sequence shown here is derived from an EMBL/GenBank/DDBJ whole genome shotgun (WGS) entry which is preliminary data.</text>
</comment>
<name>A0A918GCE0_STRGD</name>
<feature type="compositionally biased region" description="Basic and acidic residues" evidence="1">
    <location>
        <begin position="1"/>
        <end position="11"/>
    </location>
</feature>
<dbReference type="Proteomes" id="UP000653493">
    <property type="component" value="Unassembled WGS sequence"/>
</dbReference>
<evidence type="ECO:0000256" key="1">
    <source>
        <dbReference type="SAM" id="MobiDB-lite"/>
    </source>
</evidence>